<keyword evidence="5 7" id="KW-1133">Transmembrane helix</keyword>
<evidence type="ECO:0000256" key="6">
    <source>
        <dbReference type="ARBA" id="ARBA00023136"/>
    </source>
</evidence>
<dbReference type="Pfam" id="PF00924">
    <property type="entry name" value="MS_channel_2nd"/>
    <property type="match status" value="1"/>
</dbReference>
<dbReference type="InterPro" id="IPR049142">
    <property type="entry name" value="MS_channel_1st"/>
</dbReference>
<dbReference type="Gene3D" id="2.30.30.60">
    <property type="match status" value="1"/>
</dbReference>
<feature type="transmembrane region" description="Helical" evidence="7">
    <location>
        <begin position="108"/>
        <end position="130"/>
    </location>
</feature>
<dbReference type="PANTHER" id="PTHR30460:SF0">
    <property type="entry name" value="MODERATE CONDUCTANCE MECHANOSENSITIVE CHANNEL YBIO"/>
    <property type="match status" value="1"/>
</dbReference>
<dbReference type="Pfam" id="PF21088">
    <property type="entry name" value="MS_channel_1st"/>
    <property type="match status" value="1"/>
</dbReference>
<feature type="transmembrane region" description="Helical" evidence="7">
    <location>
        <begin position="41"/>
        <end position="59"/>
    </location>
</feature>
<keyword evidence="3" id="KW-1003">Cell membrane</keyword>
<dbReference type="RefSeq" id="WP_381537657.1">
    <property type="nucleotide sequence ID" value="NZ_JBHUGI010000025.1"/>
</dbReference>
<dbReference type="SUPFAM" id="SSF82861">
    <property type="entry name" value="Mechanosensitive channel protein MscS (YggB), transmembrane region"/>
    <property type="match status" value="1"/>
</dbReference>
<feature type="domain" description="Mechanosensitive ion channel MscS" evidence="8">
    <location>
        <begin position="129"/>
        <end position="192"/>
    </location>
</feature>
<dbReference type="InterPro" id="IPR023408">
    <property type="entry name" value="MscS_beta-dom_sf"/>
</dbReference>
<dbReference type="InterPro" id="IPR011066">
    <property type="entry name" value="MscS_channel_C_sf"/>
</dbReference>
<evidence type="ECO:0000256" key="2">
    <source>
        <dbReference type="ARBA" id="ARBA00008017"/>
    </source>
</evidence>
<dbReference type="InterPro" id="IPR006685">
    <property type="entry name" value="MscS_channel_2nd"/>
</dbReference>
<dbReference type="Gene3D" id="1.10.287.1260">
    <property type="match status" value="1"/>
</dbReference>
<comment type="caution">
    <text evidence="10">The sequence shown here is derived from an EMBL/GenBank/DDBJ whole genome shotgun (WGS) entry which is preliminary data.</text>
</comment>
<evidence type="ECO:0000259" key="8">
    <source>
        <dbReference type="Pfam" id="PF00924"/>
    </source>
</evidence>
<dbReference type="SUPFAM" id="SSF50182">
    <property type="entry name" value="Sm-like ribonucleoproteins"/>
    <property type="match status" value="1"/>
</dbReference>
<dbReference type="SUPFAM" id="SSF82689">
    <property type="entry name" value="Mechanosensitive channel protein MscS (YggB), C-terminal domain"/>
    <property type="match status" value="1"/>
</dbReference>
<dbReference type="InterPro" id="IPR010920">
    <property type="entry name" value="LSM_dom_sf"/>
</dbReference>
<evidence type="ECO:0000256" key="4">
    <source>
        <dbReference type="ARBA" id="ARBA00022692"/>
    </source>
</evidence>
<dbReference type="Proteomes" id="UP001597218">
    <property type="component" value="Unassembled WGS sequence"/>
</dbReference>
<keyword evidence="6 7" id="KW-0472">Membrane</keyword>
<keyword evidence="11" id="KW-1185">Reference proteome</keyword>
<feature type="domain" description="Mechanosensitive ion channel transmembrane helices 2/3" evidence="9">
    <location>
        <begin position="88"/>
        <end position="127"/>
    </location>
</feature>
<reference evidence="11" key="1">
    <citation type="journal article" date="2019" name="Int. J. Syst. Evol. Microbiol.">
        <title>The Global Catalogue of Microorganisms (GCM) 10K type strain sequencing project: providing services to taxonomists for standard genome sequencing and annotation.</title>
        <authorList>
            <consortium name="The Broad Institute Genomics Platform"/>
            <consortium name="The Broad Institute Genome Sequencing Center for Infectious Disease"/>
            <person name="Wu L."/>
            <person name="Ma J."/>
        </authorList>
    </citation>
    <scope>NUCLEOTIDE SEQUENCE [LARGE SCALE GENOMIC DNA]</scope>
    <source>
        <strain evidence="11">CGMCC 4.7177</strain>
    </source>
</reference>
<dbReference type="InterPro" id="IPR045276">
    <property type="entry name" value="YbiO_bact"/>
</dbReference>
<organism evidence="10 11">
    <name type="scientific">Sporosarcina siberiensis</name>
    <dbReference type="NCBI Taxonomy" id="1365606"/>
    <lineage>
        <taxon>Bacteria</taxon>
        <taxon>Bacillati</taxon>
        <taxon>Bacillota</taxon>
        <taxon>Bacilli</taxon>
        <taxon>Bacillales</taxon>
        <taxon>Caryophanaceae</taxon>
        <taxon>Sporosarcina</taxon>
    </lineage>
</organism>
<dbReference type="InterPro" id="IPR011014">
    <property type="entry name" value="MscS_channel_TM-2"/>
</dbReference>
<name>A0ABW4SH75_9BACL</name>
<comment type="similarity">
    <text evidence="2">Belongs to the MscS (TC 1.A.23) family.</text>
</comment>
<evidence type="ECO:0000313" key="10">
    <source>
        <dbReference type="EMBL" id="MFD1928365.1"/>
    </source>
</evidence>
<proteinExistence type="inferred from homology"/>
<evidence type="ECO:0000313" key="11">
    <source>
        <dbReference type="Proteomes" id="UP001597218"/>
    </source>
</evidence>
<feature type="transmembrane region" description="Helical" evidence="7">
    <location>
        <begin position="80"/>
        <end position="102"/>
    </location>
</feature>
<dbReference type="Gene3D" id="3.30.70.100">
    <property type="match status" value="1"/>
</dbReference>
<evidence type="ECO:0000256" key="5">
    <source>
        <dbReference type="ARBA" id="ARBA00022989"/>
    </source>
</evidence>
<accession>A0ABW4SH75</accession>
<dbReference type="EMBL" id="JBHUGI010000025">
    <property type="protein sequence ID" value="MFD1928365.1"/>
    <property type="molecule type" value="Genomic_DNA"/>
</dbReference>
<dbReference type="PANTHER" id="PTHR30460">
    <property type="entry name" value="MODERATE CONDUCTANCE MECHANOSENSITIVE CHANNEL YBIO"/>
    <property type="match status" value="1"/>
</dbReference>
<sequence>MALKEEVVEATSNIKSVLDVVKKLIFNEETWVKVGFTSIKIVFIILISFIIVSVLKSVIRRVFSLKLKSRLRPTERREKTLVKLLENAVSYIIYFAAILAILAEFIDISGLLAGAGVLGLAIGFGAQSLVKDVISGFFIIFEDQFSVGDYVMIGTALGTVEEIGLRTTKLSAYGGEIHIIPNGNIAEVINYSINNSLAIIDVRIGYDIDIQRAEDLIEEFLKSLPIGYGGLIAQPTLIGVQDLAASEIVFGVTAQTEPVMQWAFARIFRKDLKLFLDQHGIEIPYPKMVVYHKEERGEQE</sequence>
<evidence type="ECO:0000256" key="3">
    <source>
        <dbReference type="ARBA" id="ARBA00022475"/>
    </source>
</evidence>
<evidence type="ECO:0000259" key="9">
    <source>
        <dbReference type="Pfam" id="PF21088"/>
    </source>
</evidence>
<comment type="subcellular location">
    <subcellularLocation>
        <location evidence="1">Cell membrane</location>
        <topology evidence="1">Multi-pass membrane protein</topology>
    </subcellularLocation>
</comment>
<evidence type="ECO:0000256" key="7">
    <source>
        <dbReference type="SAM" id="Phobius"/>
    </source>
</evidence>
<evidence type="ECO:0000256" key="1">
    <source>
        <dbReference type="ARBA" id="ARBA00004651"/>
    </source>
</evidence>
<gene>
    <name evidence="10" type="ORF">ACFSFY_09855</name>
</gene>
<keyword evidence="4 7" id="KW-0812">Transmembrane</keyword>
<protein>
    <submittedName>
        <fullName evidence="10">Mechanosensitive ion channel family protein</fullName>
    </submittedName>
</protein>